<gene>
    <name evidence="2" type="ORF">GIW81_04970</name>
</gene>
<keyword evidence="1" id="KW-0472">Membrane</keyword>
<feature type="transmembrane region" description="Helical" evidence="1">
    <location>
        <begin position="40"/>
        <end position="58"/>
    </location>
</feature>
<comment type="caution">
    <text evidence="2">The sequence shown here is derived from an EMBL/GenBank/DDBJ whole genome shotgun (WGS) entry which is preliminary data.</text>
</comment>
<keyword evidence="1" id="KW-0812">Transmembrane</keyword>
<keyword evidence="3" id="KW-1185">Reference proteome</keyword>
<evidence type="ECO:0000313" key="2">
    <source>
        <dbReference type="EMBL" id="MTD93685.1"/>
    </source>
</evidence>
<dbReference type="RefSeq" id="WP_154738203.1">
    <property type="nucleotide sequence ID" value="NZ_WMBQ01000001.1"/>
</dbReference>
<dbReference type="AlphaFoldDB" id="A0A6I3KDU5"/>
<evidence type="ECO:0000313" key="3">
    <source>
        <dbReference type="Proteomes" id="UP000440694"/>
    </source>
</evidence>
<dbReference type="EMBL" id="WMBQ01000001">
    <property type="protein sequence ID" value="MTD93685.1"/>
    <property type="molecule type" value="Genomic_DNA"/>
</dbReference>
<reference evidence="2 3" key="1">
    <citation type="submission" date="2019-11" db="EMBL/GenBank/DDBJ databases">
        <title>Identification of a novel strain.</title>
        <authorList>
            <person name="Xu Q."/>
            <person name="Wang G."/>
        </authorList>
    </citation>
    <scope>NUCLEOTIDE SEQUENCE [LARGE SCALE GENOMIC DNA]</scope>
    <source>
        <strain evidence="3">xq</strain>
    </source>
</reference>
<sequence>MRGFFGVLVGLVVIAIGLAGLGYALDLMMTHADPAGALKQAAGLGAFVVAGLALVAIIR</sequence>
<proteinExistence type="predicted"/>
<evidence type="ECO:0000256" key="1">
    <source>
        <dbReference type="SAM" id="Phobius"/>
    </source>
</evidence>
<accession>A0A6I3KDU5</accession>
<organism evidence="2 3">
    <name type="scientific">Hyphomicrobium album</name>
    <dbReference type="NCBI Taxonomy" id="2665159"/>
    <lineage>
        <taxon>Bacteria</taxon>
        <taxon>Pseudomonadati</taxon>
        <taxon>Pseudomonadota</taxon>
        <taxon>Alphaproteobacteria</taxon>
        <taxon>Hyphomicrobiales</taxon>
        <taxon>Hyphomicrobiaceae</taxon>
        <taxon>Hyphomicrobium</taxon>
    </lineage>
</organism>
<protein>
    <submittedName>
        <fullName evidence="2">Uncharacterized protein</fullName>
    </submittedName>
</protein>
<dbReference type="Proteomes" id="UP000440694">
    <property type="component" value="Unassembled WGS sequence"/>
</dbReference>
<keyword evidence="1" id="KW-1133">Transmembrane helix</keyword>
<name>A0A6I3KDU5_9HYPH</name>